<comment type="cofactor">
    <cofactor evidence="3">
        <name>Co(2+)</name>
        <dbReference type="ChEBI" id="CHEBI:48828"/>
    </cofactor>
</comment>
<evidence type="ECO:0000256" key="3">
    <source>
        <dbReference type="ARBA" id="ARBA00001941"/>
    </source>
</evidence>
<dbReference type="PANTHER" id="PTHR11845:SF13">
    <property type="entry name" value="5'-DEOXYNUCLEOTIDASE HDDC2"/>
    <property type="match status" value="1"/>
</dbReference>
<keyword evidence="10" id="KW-1185">Reference proteome</keyword>
<dbReference type="InterPro" id="IPR003607">
    <property type="entry name" value="HD/PDEase_dom"/>
</dbReference>
<evidence type="ECO:0000256" key="1">
    <source>
        <dbReference type="ARBA" id="ARBA00001638"/>
    </source>
</evidence>
<evidence type="ECO:0000256" key="4">
    <source>
        <dbReference type="ARBA" id="ARBA00011738"/>
    </source>
</evidence>
<dbReference type="EC" id="3.1.3.89" evidence="5"/>
<dbReference type="InterPro" id="IPR006674">
    <property type="entry name" value="HD_domain"/>
</dbReference>
<protein>
    <recommendedName>
        <fullName evidence="5">5'-deoxynucleotidase</fullName>
        <ecNumber evidence="5">3.1.3.89</ecNumber>
    </recommendedName>
</protein>
<comment type="caution">
    <text evidence="9">The sequence shown here is derived from an EMBL/GenBank/DDBJ whole genome shotgun (WGS) entry which is preliminary data.</text>
</comment>
<evidence type="ECO:0000256" key="7">
    <source>
        <dbReference type="ARBA" id="ARBA00022801"/>
    </source>
</evidence>
<keyword evidence="7" id="KW-0378">Hydrolase</keyword>
<evidence type="ECO:0000313" key="10">
    <source>
        <dbReference type="Proteomes" id="UP000285530"/>
    </source>
</evidence>
<comment type="catalytic activity">
    <reaction evidence="1">
        <text>a 2'-deoxyribonucleoside 5'-phosphate + H2O = a 2'-deoxyribonucleoside + phosphate</text>
        <dbReference type="Rhea" id="RHEA:36167"/>
        <dbReference type="ChEBI" id="CHEBI:15377"/>
        <dbReference type="ChEBI" id="CHEBI:18274"/>
        <dbReference type="ChEBI" id="CHEBI:43474"/>
        <dbReference type="ChEBI" id="CHEBI:65317"/>
        <dbReference type="EC" id="3.1.3.89"/>
    </reaction>
</comment>
<evidence type="ECO:0000256" key="6">
    <source>
        <dbReference type="ARBA" id="ARBA00022723"/>
    </source>
</evidence>
<proteinExistence type="predicted"/>
<reference evidence="9 10" key="1">
    <citation type="submission" date="2018-09" db="EMBL/GenBank/DDBJ databases">
        <title>Paracoccus onubensis nov. sp. a moderate halophilic bacterium isolated from Gruta de las Maravillas (Aracena, Spain).</title>
        <authorList>
            <person name="Jurado V."/>
            <person name="Gutierrez-Patricio S."/>
            <person name="Gonzalez-Pimentel J.L."/>
            <person name="Laiz L."/>
            <person name="Saiz-Jimenez C."/>
        </authorList>
    </citation>
    <scope>NUCLEOTIDE SEQUENCE [LARGE SCALE GENOMIC DNA]</scope>
    <source>
        <strain evidence="9 10">DSM 19484</strain>
    </source>
</reference>
<dbReference type="GO" id="GO:0046872">
    <property type="term" value="F:metal ion binding"/>
    <property type="evidence" value="ECO:0007669"/>
    <property type="project" value="UniProtKB-KW"/>
</dbReference>
<feature type="domain" description="HD/PDEase" evidence="8">
    <location>
        <begin position="204"/>
        <end position="326"/>
    </location>
</feature>
<keyword evidence="6" id="KW-0479">Metal-binding</keyword>
<organism evidence="9 10">
    <name type="scientific">Paracoccus aestuarii</name>
    <dbReference type="NCBI Taxonomy" id="453842"/>
    <lineage>
        <taxon>Bacteria</taxon>
        <taxon>Pseudomonadati</taxon>
        <taxon>Pseudomonadota</taxon>
        <taxon>Alphaproteobacteria</taxon>
        <taxon>Rhodobacterales</taxon>
        <taxon>Paracoccaceae</taxon>
        <taxon>Paracoccus</taxon>
    </lineage>
</organism>
<sequence length="368" mass="39742">MGFLCEADRLKSVRRANVLMDLSRPENSAEHSWHVALLALLCGAGDRAIAMILLHDLVEIDTGDQPIHLDHDAPALAAAEDRAAARLFGMAPGGDALAALWRVFEAHGDADAVLAKRMDHVQPIFQVLLSPRPIPDHVAIVRDNLDRGRAARMASEWPDAVDAARALMRGDRPAGPIAPALALMAEADRLKSVLRASRLIDNSRRENSAEHSWHLGLYALVLAPLAGPGVDVGRVIRMLLIHDLVEIDVGDVPLHAANGTAHAAPERQAAEDRAARRLFGLLPPAQGDGLLALWREFEAAQSPDAVFAKGLDRCQPAIQNLMGGGRGWVEFDVGLTQVQDRVGPAVRAASGPLWAWLDDRLQRHFAPA</sequence>
<dbReference type="EMBL" id="QZEV01000005">
    <property type="protein sequence ID" value="RJL06906.1"/>
    <property type="molecule type" value="Genomic_DNA"/>
</dbReference>
<dbReference type="Gene3D" id="1.10.3210.10">
    <property type="entry name" value="Hypothetical protein af1432"/>
    <property type="match status" value="2"/>
</dbReference>
<dbReference type="OrthoDB" id="9796032at2"/>
<evidence type="ECO:0000313" key="9">
    <source>
        <dbReference type="EMBL" id="RJL06906.1"/>
    </source>
</evidence>
<dbReference type="GO" id="GO:0005737">
    <property type="term" value="C:cytoplasm"/>
    <property type="evidence" value="ECO:0007669"/>
    <property type="project" value="TreeGrafter"/>
</dbReference>
<dbReference type="SUPFAM" id="SSF109604">
    <property type="entry name" value="HD-domain/PDEase-like"/>
    <property type="match status" value="2"/>
</dbReference>
<dbReference type="AlphaFoldDB" id="A0A419A1R8"/>
<dbReference type="SMART" id="SM00471">
    <property type="entry name" value="HDc"/>
    <property type="match status" value="2"/>
</dbReference>
<comment type="subunit">
    <text evidence="4">Homodimer.</text>
</comment>
<dbReference type="Proteomes" id="UP000285530">
    <property type="component" value="Unassembled WGS sequence"/>
</dbReference>
<evidence type="ECO:0000259" key="8">
    <source>
        <dbReference type="SMART" id="SM00471"/>
    </source>
</evidence>
<accession>A0A419A1R8</accession>
<dbReference type="InterPro" id="IPR039356">
    <property type="entry name" value="YfbR/HDDC2"/>
</dbReference>
<dbReference type="Pfam" id="PF13023">
    <property type="entry name" value="HD_3"/>
    <property type="match status" value="2"/>
</dbReference>
<name>A0A419A1R8_9RHOB</name>
<comment type="cofactor">
    <cofactor evidence="2">
        <name>Mn(2+)</name>
        <dbReference type="ChEBI" id="CHEBI:29035"/>
    </cofactor>
</comment>
<dbReference type="PANTHER" id="PTHR11845">
    <property type="entry name" value="5'-DEOXYNUCLEOTIDASE HDDC2"/>
    <property type="match status" value="1"/>
</dbReference>
<dbReference type="GO" id="GO:0002953">
    <property type="term" value="F:5'-deoxynucleotidase activity"/>
    <property type="evidence" value="ECO:0007669"/>
    <property type="project" value="UniProtKB-EC"/>
</dbReference>
<gene>
    <name evidence="9" type="ORF">D3P06_02465</name>
</gene>
<evidence type="ECO:0000256" key="2">
    <source>
        <dbReference type="ARBA" id="ARBA00001936"/>
    </source>
</evidence>
<evidence type="ECO:0000256" key="5">
    <source>
        <dbReference type="ARBA" id="ARBA00012964"/>
    </source>
</evidence>
<feature type="domain" description="HD/PDEase" evidence="8">
    <location>
        <begin position="24"/>
        <end position="157"/>
    </location>
</feature>